<name>A0ABW3MCK6_9PSEU</name>
<evidence type="ECO:0000313" key="2">
    <source>
        <dbReference type="EMBL" id="MFD1048041.1"/>
    </source>
</evidence>
<reference evidence="3" key="1">
    <citation type="journal article" date="2019" name="Int. J. Syst. Evol. Microbiol.">
        <title>The Global Catalogue of Microorganisms (GCM) 10K type strain sequencing project: providing services to taxonomists for standard genome sequencing and annotation.</title>
        <authorList>
            <consortium name="The Broad Institute Genomics Platform"/>
            <consortium name="The Broad Institute Genome Sequencing Center for Infectious Disease"/>
            <person name="Wu L."/>
            <person name="Ma J."/>
        </authorList>
    </citation>
    <scope>NUCLEOTIDE SEQUENCE [LARGE SCALE GENOMIC DNA]</scope>
    <source>
        <strain evidence="3">JCM 31486</strain>
    </source>
</reference>
<organism evidence="2 3">
    <name type="scientific">Kibdelosporangium lantanae</name>
    <dbReference type="NCBI Taxonomy" id="1497396"/>
    <lineage>
        <taxon>Bacteria</taxon>
        <taxon>Bacillati</taxon>
        <taxon>Actinomycetota</taxon>
        <taxon>Actinomycetes</taxon>
        <taxon>Pseudonocardiales</taxon>
        <taxon>Pseudonocardiaceae</taxon>
        <taxon>Kibdelosporangium</taxon>
    </lineage>
</organism>
<comment type="caution">
    <text evidence="2">The sequence shown here is derived from an EMBL/GenBank/DDBJ whole genome shotgun (WGS) entry which is preliminary data.</text>
</comment>
<accession>A0ABW3MCK6</accession>
<sequence>MSDLLRLATTGAEATTATTTSSATTPAGTPPAVKQSARTNAYSSAPDLTGNWRLVLHRPEGDDVYTTELVQLDQSRCPTPDRCYRGNPANGWWHYDHYETNNIVITPTLSADTTAVIFTATEVATDGTHHYNGTAPNDTTILLSFSGDMHTDTPGKPPQHTRFTFTRTT</sequence>
<dbReference type="EMBL" id="JBHTIS010001369">
    <property type="protein sequence ID" value="MFD1048041.1"/>
    <property type="molecule type" value="Genomic_DNA"/>
</dbReference>
<proteinExistence type="predicted"/>
<protein>
    <recommendedName>
        <fullName evidence="4">Lipocalin-like domain-containing protein</fullName>
    </recommendedName>
</protein>
<evidence type="ECO:0008006" key="4">
    <source>
        <dbReference type="Google" id="ProtNLM"/>
    </source>
</evidence>
<evidence type="ECO:0000256" key="1">
    <source>
        <dbReference type="SAM" id="MobiDB-lite"/>
    </source>
</evidence>
<gene>
    <name evidence="2" type="ORF">ACFQ1S_22125</name>
</gene>
<evidence type="ECO:0000313" key="3">
    <source>
        <dbReference type="Proteomes" id="UP001597045"/>
    </source>
</evidence>
<keyword evidence="3" id="KW-1185">Reference proteome</keyword>
<dbReference type="Proteomes" id="UP001597045">
    <property type="component" value="Unassembled WGS sequence"/>
</dbReference>
<feature type="compositionally biased region" description="Low complexity" evidence="1">
    <location>
        <begin position="8"/>
        <end position="32"/>
    </location>
</feature>
<feature type="region of interest" description="Disordered" evidence="1">
    <location>
        <begin position="7"/>
        <end position="42"/>
    </location>
</feature>
<feature type="region of interest" description="Disordered" evidence="1">
    <location>
        <begin position="150"/>
        <end position="169"/>
    </location>
</feature>